<name>A0ABR2M1R0_9ASPA</name>
<dbReference type="Proteomes" id="UP001412067">
    <property type="component" value="Unassembled WGS sequence"/>
</dbReference>
<organism evidence="2 3">
    <name type="scientific">Platanthera guangdongensis</name>
    <dbReference type="NCBI Taxonomy" id="2320717"/>
    <lineage>
        <taxon>Eukaryota</taxon>
        <taxon>Viridiplantae</taxon>
        <taxon>Streptophyta</taxon>
        <taxon>Embryophyta</taxon>
        <taxon>Tracheophyta</taxon>
        <taxon>Spermatophyta</taxon>
        <taxon>Magnoliopsida</taxon>
        <taxon>Liliopsida</taxon>
        <taxon>Asparagales</taxon>
        <taxon>Orchidaceae</taxon>
        <taxon>Orchidoideae</taxon>
        <taxon>Orchideae</taxon>
        <taxon>Orchidinae</taxon>
        <taxon>Platanthera</taxon>
    </lineage>
</organism>
<sequence length="606" mass="67256">MEYPCNLGSYLNLSRREMQELCKNNNLPAYGSTSQLAKSLASFFKKKKVFSSPLKVSSSGRMEAAAYNSCLPNTEPEVVTPLSEEAVRGIYEKSIISLESDTHKVPPIIEEDVSGDMQHCQTRDQLGNNHFMDHQTLDTACDACVIDVRACKFNYESTNVLDWSLQTDIHNWSLCQHGHMCVKSSVAVDVQPPTVGSQLDHWCYHGSFKNESRKSQNPRSYGQGLLGGPRLLESPIEVGYASSYERYSKSAPSFDFFMMSDDGINLYVDLNSSTSEWIQKLKDEVCINQKVEHQSLGSLTDLTKGFLDVNVQMKSLQSKSTASNLQKDVDKGSRYTNSSSGSVFSGTCQEVYPSDATLASSGSSIITSSSNPVDICNHVVSSCIANNNFHNLTTIDNTSTHQEENILHQDSRDNPFRVDQSNNGHEGAEVSIACNATSTICEKNNTQKSNVSLNNVKDSDVSTTETYMSLSRISSLEKESRCEKSSSSCQLGEQSNLNSAVHPCQHWSNRLEYSVPKDSNSSAGENLRKNSAVLEKERSECSEFQNFGDKISKRSCNTEFDEVILNNVRHHSDRKKRYLGCTMSSTKESVSDAIIPPRRSSRLLSK</sequence>
<evidence type="ECO:0000313" key="2">
    <source>
        <dbReference type="EMBL" id="KAK8956272.1"/>
    </source>
</evidence>
<accession>A0ABR2M1R0</accession>
<evidence type="ECO:0000256" key="1">
    <source>
        <dbReference type="SAM" id="MobiDB-lite"/>
    </source>
</evidence>
<dbReference type="PANTHER" id="PTHR36376">
    <property type="entry name" value="OS09G0514700 PROTEIN"/>
    <property type="match status" value="1"/>
</dbReference>
<dbReference type="PANTHER" id="PTHR36376:SF1">
    <property type="entry name" value="OS09G0514700 PROTEIN"/>
    <property type="match status" value="1"/>
</dbReference>
<dbReference type="EMBL" id="JBBWWR010000013">
    <property type="protein sequence ID" value="KAK8956272.1"/>
    <property type="molecule type" value="Genomic_DNA"/>
</dbReference>
<reference evidence="2 3" key="1">
    <citation type="journal article" date="2022" name="Nat. Plants">
        <title>Genomes of leafy and leafless Platanthera orchids illuminate the evolution of mycoheterotrophy.</title>
        <authorList>
            <person name="Li M.H."/>
            <person name="Liu K.W."/>
            <person name="Li Z."/>
            <person name="Lu H.C."/>
            <person name="Ye Q.L."/>
            <person name="Zhang D."/>
            <person name="Wang J.Y."/>
            <person name="Li Y.F."/>
            <person name="Zhong Z.M."/>
            <person name="Liu X."/>
            <person name="Yu X."/>
            <person name="Liu D.K."/>
            <person name="Tu X.D."/>
            <person name="Liu B."/>
            <person name="Hao Y."/>
            <person name="Liao X.Y."/>
            <person name="Jiang Y.T."/>
            <person name="Sun W.H."/>
            <person name="Chen J."/>
            <person name="Chen Y.Q."/>
            <person name="Ai Y."/>
            <person name="Zhai J.W."/>
            <person name="Wu S.S."/>
            <person name="Zhou Z."/>
            <person name="Hsiao Y.Y."/>
            <person name="Wu W.L."/>
            <person name="Chen Y.Y."/>
            <person name="Lin Y.F."/>
            <person name="Hsu J.L."/>
            <person name="Li C.Y."/>
            <person name="Wang Z.W."/>
            <person name="Zhao X."/>
            <person name="Zhong W.Y."/>
            <person name="Ma X.K."/>
            <person name="Ma L."/>
            <person name="Huang J."/>
            <person name="Chen G.Z."/>
            <person name="Huang M.Z."/>
            <person name="Huang L."/>
            <person name="Peng D.H."/>
            <person name="Luo Y.B."/>
            <person name="Zou S.Q."/>
            <person name="Chen S.P."/>
            <person name="Lan S."/>
            <person name="Tsai W.C."/>
            <person name="Van de Peer Y."/>
            <person name="Liu Z.J."/>
        </authorList>
    </citation>
    <scope>NUCLEOTIDE SEQUENCE [LARGE SCALE GENOMIC DNA]</scope>
    <source>
        <strain evidence="2">Lor288</strain>
    </source>
</reference>
<comment type="caution">
    <text evidence="2">The sequence shown here is derived from an EMBL/GenBank/DDBJ whole genome shotgun (WGS) entry which is preliminary data.</text>
</comment>
<protein>
    <submittedName>
        <fullName evidence="2">Uncharacterized protein</fullName>
    </submittedName>
</protein>
<proteinExistence type="predicted"/>
<feature type="region of interest" description="Disordered" evidence="1">
    <location>
        <begin position="320"/>
        <end position="339"/>
    </location>
</feature>
<evidence type="ECO:0000313" key="3">
    <source>
        <dbReference type="Proteomes" id="UP001412067"/>
    </source>
</evidence>
<gene>
    <name evidence="2" type="ORF">KSP40_PGU000564</name>
</gene>
<keyword evidence="3" id="KW-1185">Reference proteome</keyword>